<dbReference type="Proteomes" id="UP000299102">
    <property type="component" value="Unassembled WGS sequence"/>
</dbReference>
<keyword evidence="5" id="KW-0240">DNA-directed RNA polymerase</keyword>
<evidence type="ECO:0000313" key="6">
    <source>
        <dbReference type="Proteomes" id="UP000299102"/>
    </source>
</evidence>
<sequence length="625" mass="71603">MSLSSRESYGDDAVGYVQLKRESNICTVKCRVCPEHKVRSKPYTVTIIVDEKNSVIISSQCHDCAASAGGCKHAVAFLMWLHRRSEEPSCTQVQCYWKKSELSKVGTTLKCITTTELAKGHASTSSDASVFHKFVEKASVLNIRNCELLRYVQITIHEPEGLSMYQLVQKYKEKCCEKFIENISVLFTTDLLKKVEEYTRHQSSSSLWHELRFGRITASKAYEVKKCTKSDGSLVSLIMGGNIPETPAMKRASTPAHQPGFRLDPRCRQSTGRQTLVDVEVLALVGWQANFVVNIRIVDNENTSRDIIVQRRRKGLQRIAETHRSYDALQYLLIFLHEEDGYHFNIKQIHPKNGIETNKKITSKEFYAYRLMIRDNEVYNHILNTRRLFQQFLVDMYAKIEAERMLYIRLNQKKLRTEEYIHLRDAIVNDGNIDDIETMVILPSSYIGSPRHMHEYTQDAMTYASKKKVYMLYNLEPDRSVSGGAWYQDQDFESEFVDILNRQCLRFLQQRADKIRNNSRGPIVGRTQSYATAAEVQKYIMDLGISKITLDVEDVITILNTLIYDGKAESNVCPDGSRVYRAIEPLFPTPGLVEVPCGVCPLLHKCASTGLITAQDCVYVEEWLQ</sequence>
<keyword evidence="6" id="KW-1185">Reference proteome</keyword>
<dbReference type="OrthoDB" id="613763at2759"/>
<comment type="caution">
    <text evidence="5">The sequence shown here is derived from an EMBL/GenBank/DDBJ whole genome shotgun (WGS) entry which is preliminary data.</text>
</comment>
<reference evidence="5 6" key="1">
    <citation type="journal article" date="2019" name="Commun. Biol.">
        <title>The bagworm genome reveals a unique fibroin gene that provides high tensile strength.</title>
        <authorList>
            <person name="Kono N."/>
            <person name="Nakamura H."/>
            <person name="Ohtoshi R."/>
            <person name="Tomita M."/>
            <person name="Numata K."/>
            <person name="Arakawa K."/>
        </authorList>
    </citation>
    <scope>NUCLEOTIDE SEQUENCE [LARGE SCALE GENOMIC DNA]</scope>
</reference>
<dbReference type="EMBL" id="BGZK01000160">
    <property type="protein sequence ID" value="GBP24340.1"/>
    <property type="molecule type" value="Genomic_DNA"/>
</dbReference>
<evidence type="ECO:0000256" key="4">
    <source>
        <dbReference type="ARBA" id="ARBA00022839"/>
    </source>
</evidence>
<keyword evidence="2" id="KW-0255">Endonuclease</keyword>
<accession>A0A4C1UDY4</accession>
<evidence type="ECO:0000256" key="3">
    <source>
        <dbReference type="ARBA" id="ARBA00022801"/>
    </source>
</evidence>
<dbReference type="Pfam" id="PF05158">
    <property type="entry name" value="RNA_pol_Rpc34"/>
    <property type="match status" value="1"/>
</dbReference>
<dbReference type="PANTHER" id="PTHR39953:SF1">
    <property type="entry name" value="RE54151P"/>
    <property type="match status" value="1"/>
</dbReference>
<proteinExistence type="predicted"/>
<evidence type="ECO:0000256" key="1">
    <source>
        <dbReference type="ARBA" id="ARBA00022722"/>
    </source>
</evidence>
<dbReference type="Gene3D" id="3.90.320.10">
    <property type="match status" value="1"/>
</dbReference>
<dbReference type="GO" id="GO:0006383">
    <property type="term" value="P:transcription by RNA polymerase III"/>
    <property type="evidence" value="ECO:0007669"/>
    <property type="project" value="InterPro"/>
</dbReference>
<dbReference type="SUPFAM" id="SSF52980">
    <property type="entry name" value="Restriction endonuclease-like"/>
    <property type="match status" value="1"/>
</dbReference>
<dbReference type="GO" id="GO:0004519">
    <property type="term" value="F:endonuclease activity"/>
    <property type="evidence" value="ECO:0007669"/>
    <property type="project" value="UniProtKB-KW"/>
</dbReference>
<dbReference type="GO" id="GO:0006281">
    <property type="term" value="P:DNA repair"/>
    <property type="evidence" value="ECO:0007669"/>
    <property type="project" value="UniProtKB-ARBA"/>
</dbReference>
<keyword evidence="1" id="KW-0540">Nuclease</keyword>
<dbReference type="AlphaFoldDB" id="A0A4C1UDY4"/>
<dbReference type="GO" id="GO:0005666">
    <property type="term" value="C:RNA polymerase III complex"/>
    <property type="evidence" value="ECO:0007669"/>
    <property type="project" value="InterPro"/>
</dbReference>
<dbReference type="PANTHER" id="PTHR39953">
    <property type="entry name" value="RE54151P"/>
    <property type="match status" value="1"/>
</dbReference>
<gene>
    <name evidence="5" type="primary">POLR3F</name>
    <name evidence="5" type="ORF">EVAR_9438_1</name>
</gene>
<keyword evidence="5" id="KW-0804">Transcription</keyword>
<organism evidence="5 6">
    <name type="scientific">Eumeta variegata</name>
    <name type="common">Bagworm moth</name>
    <name type="synonym">Eumeta japonica</name>
    <dbReference type="NCBI Taxonomy" id="151549"/>
    <lineage>
        <taxon>Eukaryota</taxon>
        <taxon>Metazoa</taxon>
        <taxon>Ecdysozoa</taxon>
        <taxon>Arthropoda</taxon>
        <taxon>Hexapoda</taxon>
        <taxon>Insecta</taxon>
        <taxon>Pterygota</taxon>
        <taxon>Neoptera</taxon>
        <taxon>Endopterygota</taxon>
        <taxon>Lepidoptera</taxon>
        <taxon>Glossata</taxon>
        <taxon>Ditrysia</taxon>
        <taxon>Tineoidea</taxon>
        <taxon>Psychidae</taxon>
        <taxon>Oiketicinae</taxon>
        <taxon>Eumeta</taxon>
    </lineage>
</organism>
<dbReference type="STRING" id="151549.A0A4C1UDY4"/>
<name>A0A4C1UDY4_EUMVA</name>
<keyword evidence="3" id="KW-0378">Hydrolase</keyword>
<dbReference type="InterPro" id="IPR034720">
    <property type="entry name" value="Viral_alk_exo"/>
</dbReference>
<evidence type="ECO:0000256" key="2">
    <source>
        <dbReference type="ARBA" id="ARBA00022759"/>
    </source>
</evidence>
<dbReference type="InterPro" id="IPR011335">
    <property type="entry name" value="Restrct_endonuc-II-like"/>
</dbReference>
<evidence type="ECO:0000313" key="5">
    <source>
        <dbReference type="EMBL" id="GBP24340.1"/>
    </source>
</evidence>
<dbReference type="InterPro" id="IPR007832">
    <property type="entry name" value="RNA_pol_Rpc34"/>
</dbReference>
<dbReference type="GO" id="GO:0004527">
    <property type="term" value="F:exonuclease activity"/>
    <property type="evidence" value="ECO:0007669"/>
    <property type="project" value="UniProtKB-KW"/>
</dbReference>
<dbReference type="InterPro" id="IPR011604">
    <property type="entry name" value="PDDEXK-like_dom_sf"/>
</dbReference>
<dbReference type="Pfam" id="PF01771">
    <property type="entry name" value="Viral_alk_exo"/>
    <property type="match status" value="1"/>
</dbReference>
<protein>
    <submittedName>
        <fullName evidence="5">DNA-directed RNA polymerase III subunit RPC6</fullName>
    </submittedName>
</protein>
<keyword evidence="4" id="KW-0269">Exonuclease</keyword>